<dbReference type="EMBL" id="CP016245">
    <property type="protein sequence ID" value="ANQ07322.1"/>
    <property type="molecule type" value="Genomic_DNA"/>
</dbReference>
<feature type="region of interest" description="Disordered" evidence="1">
    <location>
        <begin position="431"/>
        <end position="500"/>
    </location>
</feature>
<keyword evidence="2" id="KW-0472">Membrane</keyword>
<dbReference type="GeneID" id="30908301"/>
<evidence type="ECO:0000256" key="2">
    <source>
        <dbReference type="SAM" id="Phobius"/>
    </source>
</evidence>
<reference evidence="4" key="1">
    <citation type="submission" date="2016-06" db="EMBL/GenBank/DDBJ databases">
        <title>First high quality genome sequence of Plasmodium coatneyi using continuous long reads from single molecule, real-time sequencing.</title>
        <authorList>
            <person name="Chien J.-T."/>
            <person name="Pakala S.B."/>
            <person name="Geraldo J.A."/>
            <person name="Lapp S.A."/>
            <person name="Barnwell J.W."/>
            <person name="Kissinger J.C."/>
            <person name="Galinski M.R."/>
            <person name="Humphrey J.C."/>
        </authorList>
    </citation>
    <scope>NUCLEOTIDE SEQUENCE [LARGE SCALE GENOMIC DNA]</scope>
    <source>
        <strain evidence="4">Hackeri</strain>
    </source>
</reference>
<dbReference type="Proteomes" id="UP000092716">
    <property type="component" value="Chromosome 7"/>
</dbReference>
<feature type="compositionally biased region" description="Basic and acidic residues" evidence="1">
    <location>
        <begin position="431"/>
        <end position="442"/>
    </location>
</feature>
<evidence type="ECO:0000313" key="4">
    <source>
        <dbReference type="Proteomes" id="UP000092716"/>
    </source>
</evidence>
<keyword evidence="4" id="KW-1185">Reference proteome</keyword>
<dbReference type="AlphaFoldDB" id="A0A1B1DX12"/>
<feature type="transmembrane region" description="Helical" evidence="2">
    <location>
        <begin position="91"/>
        <end position="112"/>
    </location>
</feature>
<dbReference type="RefSeq" id="XP_019914017.1">
    <property type="nucleotide sequence ID" value="XM_020058384.1"/>
</dbReference>
<feature type="compositionally biased region" description="Polar residues" evidence="1">
    <location>
        <begin position="443"/>
        <end position="453"/>
    </location>
</feature>
<sequence>MNERHFINNVLIKYFVAKRYSKCIYKRRDDPDGGLLRLYKCAKWYKELKTVDRYGRSNERLYVTYTSDKDVKMSHVKQRIIKQKVVKNFPMVFYGCVVLLVVLSCIVCLLVYNNHKHVECVLPYGDCPVILHKEVDSFFVNVRMHELSKERILEVYSAMRNVPLWRSDAIKLKKKKKYSLLNTDNVKCKKCKVVFRLEGKETLQDIFHFEGVNKCEKTIRREHCIHVKDGTIWNERIHLYKRYRGPIKNMDELQKGAAREKVVLDDRVKFLHPSLKDYVLNLDYFTLRSGTGQKIPVNEEPLRGGKTLKEKNQHICPPEYRKTFGNDTFYWLCPQFYEEERGSTEHTIALSIMQMVNMQGAGEADENKHVLEMSKLSATARRYDHFGFIEGKLELPLKVDIFSRFQPEDGETEKMDMLEKIYRAFFCQGEEGSHSEGEEHNTYSHSGASSQDGVSRMEFSFSNHSGEKKEEPGTLQGEVGRDTYNNTGKENTSVRIGGTSASGEEYLPLEDLCREDNYAEVDNMRDVTEKSTEGGKGHTRRVLIKEIPTFGKDKRKEKEAIGLDKELVIISPSLFFGIMEGLLSIVIFLLLLLLGMVCVMVAIYICLTIGYDVSVILRDQGEIEQMPKYLKRLSRQLTRGGDYVSVGGRDGGYFRIHRHASYPF</sequence>
<gene>
    <name evidence="3" type="ORF">PCOAH_00015750</name>
</gene>
<protein>
    <submittedName>
        <fullName evidence="3">Uncharacterized protein</fullName>
    </submittedName>
</protein>
<name>A0A1B1DX12_9APIC</name>
<feature type="compositionally biased region" description="Polar residues" evidence="1">
    <location>
        <begin position="483"/>
        <end position="500"/>
    </location>
</feature>
<organism evidence="3 4">
    <name type="scientific">Plasmodium coatneyi</name>
    <dbReference type="NCBI Taxonomy" id="208452"/>
    <lineage>
        <taxon>Eukaryota</taxon>
        <taxon>Sar</taxon>
        <taxon>Alveolata</taxon>
        <taxon>Apicomplexa</taxon>
        <taxon>Aconoidasida</taxon>
        <taxon>Haemosporida</taxon>
        <taxon>Plasmodiidae</taxon>
        <taxon>Plasmodium</taxon>
    </lineage>
</organism>
<evidence type="ECO:0000256" key="1">
    <source>
        <dbReference type="SAM" id="MobiDB-lite"/>
    </source>
</evidence>
<keyword evidence="2" id="KW-1133">Transmembrane helix</keyword>
<dbReference type="OrthoDB" id="372153at2759"/>
<dbReference type="KEGG" id="pcot:PCOAH_00015750"/>
<proteinExistence type="predicted"/>
<dbReference type="VEuPathDB" id="PlasmoDB:PCOAH_00015750"/>
<evidence type="ECO:0000313" key="3">
    <source>
        <dbReference type="EMBL" id="ANQ07322.1"/>
    </source>
</evidence>
<feature type="transmembrane region" description="Helical" evidence="2">
    <location>
        <begin position="582"/>
        <end position="607"/>
    </location>
</feature>
<keyword evidence="2" id="KW-0812">Transmembrane</keyword>
<accession>A0A1B1DX12</accession>